<protein>
    <submittedName>
        <fullName evidence="1">Uncharacterized protein</fullName>
    </submittedName>
</protein>
<name>A0AAU9X5E8_9CNID</name>
<keyword evidence="2" id="KW-1185">Reference proteome</keyword>
<accession>A0AAU9X5E8</accession>
<sequence>MVHSVALAVNDFSSGIMTASAGDDNSTKELKGSFVTFSSALNGVKESLDVMSTNDDNTLGFTLELYSRYMDAAN</sequence>
<evidence type="ECO:0000313" key="2">
    <source>
        <dbReference type="Proteomes" id="UP001159428"/>
    </source>
</evidence>
<dbReference type="AlphaFoldDB" id="A0AAU9X5E8"/>
<organism evidence="1 2">
    <name type="scientific">Pocillopora meandrina</name>
    <dbReference type="NCBI Taxonomy" id="46732"/>
    <lineage>
        <taxon>Eukaryota</taxon>
        <taxon>Metazoa</taxon>
        <taxon>Cnidaria</taxon>
        <taxon>Anthozoa</taxon>
        <taxon>Hexacorallia</taxon>
        <taxon>Scleractinia</taxon>
        <taxon>Astrocoeniina</taxon>
        <taxon>Pocilloporidae</taxon>
        <taxon>Pocillopora</taxon>
    </lineage>
</organism>
<evidence type="ECO:0000313" key="1">
    <source>
        <dbReference type="EMBL" id="CAH3136867.1"/>
    </source>
</evidence>
<gene>
    <name evidence="1" type="ORF">PMEA_00017574</name>
</gene>
<proteinExistence type="predicted"/>
<dbReference type="EMBL" id="CALNXJ010000030">
    <property type="protein sequence ID" value="CAH3136867.1"/>
    <property type="molecule type" value="Genomic_DNA"/>
</dbReference>
<dbReference type="Proteomes" id="UP001159428">
    <property type="component" value="Unassembled WGS sequence"/>
</dbReference>
<comment type="caution">
    <text evidence="1">The sequence shown here is derived from an EMBL/GenBank/DDBJ whole genome shotgun (WGS) entry which is preliminary data.</text>
</comment>
<reference evidence="1 2" key="1">
    <citation type="submission" date="2022-05" db="EMBL/GenBank/DDBJ databases">
        <authorList>
            <consortium name="Genoscope - CEA"/>
            <person name="William W."/>
        </authorList>
    </citation>
    <scope>NUCLEOTIDE SEQUENCE [LARGE SCALE GENOMIC DNA]</scope>
</reference>